<keyword evidence="1" id="KW-0533">Nickel</keyword>
<organism evidence="4 6">
    <name type="scientific">Caldalkalibacillus thermarum (strain TA2.A1)</name>
    <dbReference type="NCBI Taxonomy" id="986075"/>
    <lineage>
        <taxon>Bacteria</taxon>
        <taxon>Bacillati</taxon>
        <taxon>Bacillota</taxon>
        <taxon>Bacilli</taxon>
        <taxon>Bacillales</taxon>
        <taxon>Bacillaceae</taxon>
        <taxon>Caldalkalibacillus</taxon>
    </lineage>
</organism>
<feature type="binding site" evidence="1">
    <location>
        <position position="91"/>
    </location>
    <ligand>
        <name>Ni(2+)</name>
        <dbReference type="ChEBI" id="CHEBI:49786"/>
    </ligand>
</feature>
<dbReference type="eggNOG" id="COG1827">
    <property type="taxonomic scope" value="Bacteria"/>
</dbReference>
<dbReference type="GO" id="GO:0046872">
    <property type="term" value="F:metal ion binding"/>
    <property type="evidence" value="ECO:0007669"/>
    <property type="project" value="UniProtKB-KW"/>
</dbReference>
<protein>
    <submittedName>
        <fullName evidence="4">3H domain-containing protein</fullName>
    </submittedName>
    <submittedName>
        <fullName evidence="5">Transcription repressor NadR</fullName>
    </submittedName>
</protein>
<dbReference type="KEGG" id="cthu:HUR95_02995"/>
<feature type="domain" description="3H" evidence="2">
    <location>
        <begin position="79"/>
        <end position="175"/>
    </location>
</feature>
<keyword evidence="7" id="KW-1185">Reference proteome</keyword>
<dbReference type="SUPFAM" id="SSF46785">
    <property type="entry name" value="Winged helix' DNA-binding domain"/>
    <property type="match status" value="1"/>
</dbReference>
<feature type="binding site" evidence="1">
    <location>
        <position position="152"/>
    </location>
    <ligand>
        <name>Ni(2+)</name>
        <dbReference type="ChEBI" id="CHEBI:49786"/>
    </ligand>
</feature>
<dbReference type="AlphaFoldDB" id="F5L586"/>
<dbReference type="RefSeq" id="WP_007503612.1">
    <property type="nucleotide sequence ID" value="NZ_AFCE01000102.1"/>
</dbReference>
<reference evidence="5 7" key="2">
    <citation type="journal article" date="2020" name="Extremophiles">
        <title>Genomic analysis of Caldalkalibacillus thermarum TA2.A1 reveals aerobic alkaliphilic metabolism and evolutionary hallmarks linking alkaliphilic bacteria and plant life.</title>
        <authorList>
            <person name="de Jong S.I."/>
            <person name="van den Broek M.A."/>
            <person name="Merkel A.Y."/>
            <person name="de la Torre Cortes P."/>
            <person name="Kalamorz F."/>
            <person name="Cook G.M."/>
            <person name="van Loosdrecht M.C.M."/>
            <person name="McMillan D.G.G."/>
        </authorList>
    </citation>
    <scope>NUCLEOTIDE SEQUENCE [LARGE SCALE GENOMIC DNA]</scope>
    <source>
        <strain evidence="5 7">TA2.A1</strain>
    </source>
</reference>
<feature type="domain" description="Helix-turn-helix type 11" evidence="3">
    <location>
        <begin position="12"/>
        <end position="64"/>
    </location>
</feature>
<dbReference type="InterPro" id="IPR013196">
    <property type="entry name" value="HTH_11"/>
</dbReference>
<dbReference type="Gene3D" id="1.10.10.10">
    <property type="entry name" value="Winged helix-like DNA-binding domain superfamily/Winged helix DNA-binding domain"/>
    <property type="match status" value="1"/>
</dbReference>
<accession>F5L586</accession>
<dbReference type="Proteomes" id="UP000010716">
    <property type="component" value="Unassembled WGS sequence"/>
</dbReference>
<dbReference type="PANTHER" id="PTHR40068:SF1">
    <property type="entry name" value="TRANSCRIPTION REPRESSOR NIAR-RELATED"/>
    <property type="match status" value="1"/>
</dbReference>
<feature type="binding site" evidence="1">
    <location>
        <position position="83"/>
    </location>
    <ligand>
        <name>Ni(2+)</name>
        <dbReference type="ChEBI" id="CHEBI:49786"/>
    </ligand>
</feature>
<dbReference type="EMBL" id="AFCE01000102">
    <property type="protein sequence ID" value="EGL83484.1"/>
    <property type="molecule type" value="Genomic_DNA"/>
</dbReference>
<evidence type="ECO:0000313" key="4">
    <source>
        <dbReference type="EMBL" id="EGL83484.1"/>
    </source>
</evidence>
<dbReference type="EMBL" id="CP082237">
    <property type="protein sequence ID" value="QZT34381.1"/>
    <property type="molecule type" value="Genomic_DNA"/>
</dbReference>
<dbReference type="InterPro" id="IPR036390">
    <property type="entry name" value="WH_DNA-bd_sf"/>
</dbReference>
<dbReference type="InterPro" id="IPR026043">
    <property type="entry name" value="NadR"/>
</dbReference>
<evidence type="ECO:0000259" key="2">
    <source>
        <dbReference type="Pfam" id="PF02829"/>
    </source>
</evidence>
<evidence type="ECO:0000313" key="7">
    <source>
        <dbReference type="Proteomes" id="UP000825179"/>
    </source>
</evidence>
<proteinExistence type="predicted"/>
<dbReference type="SUPFAM" id="SSF75500">
    <property type="entry name" value="Putative transcriptional regulator TM1602, C-terminal domain"/>
    <property type="match status" value="1"/>
</dbReference>
<dbReference type="PANTHER" id="PTHR40068">
    <property type="entry name" value="TRANSCRIPTION REPRESSOR NIAR-RELATED"/>
    <property type="match status" value="1"/>
</dbReference>
<dbReference type="Pfam" id="PF02829">
    <property type="entry name" value="3H"/>
    <property type="match status" value="1"/>
</dbReference>
<keyword evidence="1" id="KW-0479">Metal-binding</keyword>
<feature type="binding site" evidence="1">
    <location>
        <position position="150"/>
    </location>
    <ligand>
        <name>Ni(2+)</name>
        <dbReference type="ChEBI" id="CHEBI:49786"/>
    </ligand>
</feature>
<evidence type="ECO:0000256" key="1">
    <source>
        <dbReference type="PIRSR" id="PIRSR037847-1"/>
    </source>
</evidence>
<gene>
    <name evidence="4" type="ORF">CathTA2_0949</name>
    <name evidence="5" type="ORF">HUR95_02995</name>
</gene>
<evidence type="ECO:0000313" key="5">
    <source>
        <dbReference type="EMBL" id="QZT34381.1"/>
    </source>
</evidence>
<reference evidence="4 6" key="1">
    <citation type="journal article" date="2011" name="J. Bacteriol.">
        <title>Draft genome sequence of the thermoalkaliphilic Caldalkalibacillus thermarum strain TA2.A1.</title>
        <authorList>
            <person name="Kalamorz F."/>
            <person name="Keis S."/>
            <person name="McMillan D.G."/>
            <person name="Olsson K."/>
            <person name="Stanton J.A."/>
            <person name="Stockwell P."/>
            <person name="Black M.A."/>
            <person name="Klingeman D.M."/>
            <person name="Land M.L."/>
            <person name="Han C.S."/>
            <person name="Martin S.L."/>
            <person name="Becher S.A."/>
            <person name="Peddie C.J."/>
            <person name="Morgan H.W."/>
            <person name="Matthies D."/>
            <person name="Preiss L."/>
            <person name="Meier T."/>
            <person name="Brown S.D."/>
            <person name="Cook G.M."/>
        </authorList>
    </citation>
    <scope>NUCLEOTIDE SEQUENCE [LARGE SCALE GENOMIC DNA]</scope>
    <source>
        <strain evidence="4 6">TA2.A1</strain>
    </source>
</reference>
<name>F5L586_CALTT</name>
<sequence>MKPMSKLLGEERRNYLLNLLKTEQKPLTGTYLAEQTGVSRQVIVQDIALLKAKNVPIVATPQGYLYLRSHSPQPTRRVIACQHTFEQTERELMILVEHGVKVIDVIVEHPIYGQIQGSLMLEAKKDVHDFMQKVRNNQAKLLSSLTEGIHLHTVEANDDKRIDEACRALEAEGILLKKD</sequence>
<evidence type="ECO:0000259" key="3">
    <source>
        <dbReference type="Pfam" id="PF08279"/>
    </source>
</evidence>
<dbReference type="InterPro" id="IPR035922">
    <property type="entry name" value="3H_dom_sf"/>
</dbReference>
<dbReference type="Pfam" id="PF08279">
    <property type="entry name" value="HTH_11"/>
    <property type="match status" value="1"/>
</dbReference>
<dbReference type="InterPro" id="IPR036388">
    <property type="entry name" value="WH-like_DNA-bd_sf"/>
</dbReference>
<reference evidence="5" key="3">
    <citation type="submission" date="2021-08" db="EMBL/GenBank/DDBJ databases">
        <authorList>
            <person name="de Jong S."/>
            <person name="van den Broek M."/>
            <person name="Merkel A."/>
            <person name="de la Torre Cortes P."/>
            <person name="Kalamorz F."/>
            <person name="Cook G."/>
            <person name="van Loosdrecht M."/>
            <person name="McMillan D."/>
        </authorList>
    </citation>
    <scope>NUCLEOTIDE SEQUENCE</scope>
    <source>
        <strain evidence="5">TA2.A1</strain>
    </source>
</reference>
<dbReference type="PIRSF" id="PIRSF037847">
    <property type="entry name" value="NiaR"/>
    <property type="match status" value="1"/>
</dbReference>
<dbReference type="Proteomes" id="UP000825179">
    <property type="component" value="Chromosome"/>
</dbReference>
<dbReference type="Gene3D" id="3.30.1340.20">
    <property type="entry name" value="3H domain"/>
    <property type="match status" value="1"/>
</dbReference>
<evidence type="ECO:0000313" key="6">
    <source>
        <dbReference type="Proteomes" id="UP000010716"/>
    </source>
</evidence>
<dbReference type="InterPro" id="IPR004173">
    <property type="entry name" value="3H_domain"/>
</dbReference>